<protein>
    <submittedName>
        <fullName evidence="7">BTAD domain-containing putative transcriptional regulator</fullName>
    </submittedName>
</protein>
<dbReference type="CDD" id="cd15831">
    <property type="entry name" value="BTAD"/>
    <property type="match status" value="1"/>
</dbReference>
<dbReference type="Pfam" id="PF00486">
    <property type="entry name" value="Trans_reg_C"/>
    <property type="match status" value="1"/>
</dbReference>
<keyword evidence="3 5" id="KW-0238">DNA-binding</keyword>
<dbReference type="InterPro" id="IPR036388">
    <property type="entry name" value="WH-like_DNA-bd_sf"/>
</dbReference>
<sequence length="985" mass="105829">MLGELSAETDSGAVALGAVKQRVTLAVLVEKRGTVVPVAQLIDAVWGRRPPKTAAKNLQIYVYHLRQLLDDPARISRQATGYQLDIEPGELDADRFQRLTGAALAEADPTAAGALWRRALGQWRGPAYDGLHHVPLLAEAAERLAERRLTALEGRIEAELGSDQSLPDRLVAELTDLVGRWPWRERFVGQLMRALHRTGRPAQALDAYERGRRALADELGLDPGPELREVEREIRATSAPGGPAPAQLPADIADFAGREKEVDAAVDVLGKTADALSVVAISGPAGVGKTTLAVRIGHRIRGACPDGQLYVDLAGANGRPADPAAVLAAFLRALRLPAAAIPDRLAERIACYRSMLADRRILIVLDNAADHAHIEPLLPGTPSCPVVVTSRVRLTGLPGGHLIDLRPLELSDSLTLIGRMVGPDRIGVEVAAARELARLCGGLPLALRVAGAKLAARTHWTVRDLVDRLADEHHRLDELRHRELQVRASFGLSFQGLSEPAGRLFGRLGQLDAPDLAGWVAAAVLDCPIADAEALLVELVDTRLLEVAGRDALGQHRYRFHDLLRVYARERGRAAEPAAVRTAALRRAFAGWLALMDRAHGAVFGDGATNSEATGRWQPIDGWPELLLDASLAWPDAERGNLMAAVRQTADEPALRDLCWELAALSIEEFAAFDDVEDWRDTGTYALTAMRESGHRSGQAALELQLGALHATRRRYADATDAISRAHNLFTDAGDSYGIGLTLRLRGILRLADGDLDGAEESLLAARELLKGTSTEAHVLIYLGRIASYRAQTQDALCHFGAAAERARATHASKLWYEAIFWTGETQLSCGSPEAAGTLHSAADHLLATGTQVADGYGLFARADGYLAADRLADAKVTFVRCGSVARRNGDRVIQARVLQRLSQLALRLGDAPEAVRLIAESLTVSDQAFPPLDRAALLDAAVDAYAAAGDLLTAGAYRQARTDLLTGLGLPPSHGRPARPRSSG</sequence>
<dbReference type="Gene3D" id="1.25.40.10">
    <property type="entry name" value="Tetratricopeptide repeat domain"/>
    <property type="match status" value="3"/>
</dbReference>
<dbReference type="PANTHER" id="PTHR35807:SF1">
    <property type="entry name" value="TRANSCRIPTIONAL REGULATOR REDD"/>
    <property type="match status" value="1"/>
</dbReference>
<evidence type="ECO:0000313" key="7">
    <source>
        <dbReference type="EMBL" id="GAA1665385.1"/>
    </source>
</evidence>
<dbReference type="PRINTS" id="PR00364">
    <property type="entry name" value="DISEASERSIST"/>
</dbReference>
<dbReference type="SMART" id="SM00382">
    <property type="entry name" value="AAA"/>
    <property type="match status" value="1"/>
</dbReference>
<dbReference type="InterPro" id="IPR027417">
    <property type="entry name" value="P-loop_NTPase"/>
</dbReference>
<dbReference type="PANTHER" id="PTHR35807">
    <property type="entry name" value="TRANSCRIPTIONAL REGULATOR REDD-RELATED"/>
    <property type="match status" value="1"/>
</dbReference>
<dbReference type="Pfam" id="PF03704">
    <property type="entry name" value="BTAD"/>
    <property type="match status" value="1"/>
</dbReference>
<proteinExistence type="inferred from homology"/>
<keyword evidence="8" id="KW-1185">Reference proteome</keyword>
<reference evidence="7 8" key="1">
    <citation type="journal article" date="2019" name="Int. J. Syst. Evol. Microbiol.">
        <title>The Global Catalogue of Microorganisms (GCM) 10K type strain sequencing project: providing services to taxonomists for standard genome sequencing and annotation.</title>
        <authorList>
            <consortium name="The Broad Institute Genomics Platform"/>
            <consortium name="The Broad Institute Genome Sequencing Center for Infectious Disease"/>
            <person name="Wu L."/>
            <person name="Ma J."/>
        </authorList>
    </citation>
    <scope>NUCLEOTIDE SEQUENCE [LARGE SCALE GENOMIC DNA]</scope>
    <source>
        <strain evidence="7 8">JCM 14718</strain>
    </source>
</reference>
<dbReference type="InterPro" id="IPR002182">
    <property type="entry name" value="NB-ARC"/>
</dbReference>
<evidence type="ECO:0000256" key="3">
    <source>
        <dbReference type="ARBA" id="ARBA00023125"/>
    </source>
</evidence>
<evidence type="ECO:0000256" key="4">
    <source>
        <dbReference type="ARBA" id="ARBA00023163"/>
    </source>
</evidence>
<dbReference type="SMART" id="SM00862">
    <property type="entry name" value="Trans_reg_C"/>
    <property type="match status" value="1"/>
</dbReference>
<comment type="caution">
    <text evidence="7">The sequence shown here is derived from an EMBL/GenBank/DDBJ whole genome shotgun (WGS) entry which is preliminary data.</text>
</comment>
<feature type="domain" description="OmpR/PhoB-type" evidence="6">
    <location>
        <begin position="1"/>
        <end position="86"/>
    </location>
</feature>
<name>A0ABN2G639_9ACTN</name>
<evidence type="ECO:0000256" key="5">
    <source>
        <dbReference type="PROSITE-ProRule" id="PRU01091"/>
    </source>
</evidence>
<dbReference type="EMBL" id="BAAANY010000005">
    <property type="protein sequence ID" value="GAA1665385.1"/>
    <property type="molecule type" value="Genomic_DNA"/>
</dbReference>
<dbReference type="PROSITE" id="PS51755">
    <property type="entry name" value="OMPR_PHOB"/>
    <property type="match status" value="1"/>
</dbReference>
<dbReference type="InterPro" id="IPR016032">
    <property type="entry name" value="Sig_transdc_resp-reg_C-effctor"/>
</dbReference>
<evidence type="ECO:0000256" key="2">
    <source>
        <dbReference type="ARBA" id="ARBA00023015"/>
    </source>
</evidence>
<dbReference type="InterPro" id="IPR005158">
    <property type="entry name" value="BTAD"/>
</dbReference>
<dbReference type="InterPro" id="IPR003593">
    <property type="entry name" value="AAA+_ATPase"/>
</dbReference>
<dbReference type="Gene3D" id="1.10.10.10">
    <property type="entry name" value="Winged helix-like DNA-binding domain superfamily/Winged helix DNA-binding domain"/>
    <property type="match status" value="1"/>
</dbReference>
<gene>
    <name evidence="7" type="ORF">GCM10009765_13680</name>
</gene>
<dbReference type="Pfam" id="PF00931">
    <property type="entry name" value="NB-ARC"/>
    <property type="match status" value="1"/>
</dbReference>
<dbReference type="SUPFAM" id="SSF48452">
    <property type="entry name" value="TPR-like"/>
    <property type="match status" value="2"/>
</dbReference>
<dbReference type="InterPro" id="IPR011990">
    <property type="entry name" value="TPR-like_helical_dom_sf"/>
</dbReference>
<evidence type="ECO:0000313" key="8">
    <source>
        <dbReference type="Proteomes" id="UP001500618"/>
    </source>
</evidence>
<dbReference type="Gene3D" id="3.40.50.300">
    <property type="entry name" value="P-loop containing nucleotide triphosphate hydrolases"/>
    <property type="match status" value="1"/>
</dbReference>
<evidence type="ECO:0000259" key="6">
    <source>
        <dbReference type="PROSITE" id="PS51755"/>
    </source>
</evidence>
<dbReference type="SUPFAM" id="SSF46894">
    <property type="entry name" value="C-terminal effector domain of the bipartite response regulators"/>
    <property type="match status" value="1"/>
</dbReference>
<feature type="DNA-binding region" description="OmpR/PhoB-type" evidence="5">
    <location>
        <begin position="1"/>
        <end position="86"/>
    </location>
</feature>
<evidence type="ECO:0000256" key="1">
    <source>
        <dbReference type="ARBA" id="ARBA00005820"/>
    </source>
</evidence>
<dbReference type="Proteomes" id="UP001500618">
    <property type="component" value="Unassembled WGS sequence"/>
</dbReference>
<dbReference type="InterPro" id="IPR001867">
    <property type="entry name" value="OmpR/PhoB-type_DNA-bd"/>
</dbReference>
<dbReference type="SUPFAM" id="SSF52540">
    <property type="entry name" value="P-loop containing nucleoside triphosphate hydrolases"/>
    <property type="match status" value="1"/>
</dbReference>
<dbReference type="SMART" id="SM01043">
    <property type="entry name" value="BTAD"/>
    <property type="match status" value="1"/>
</dbReference>
<keyword evidence="4" id="KW-0804">Transcription</keyword>
<comment type="similarity">
    <text evidence="1">Belongs to the AfsR/DnrI/RedD regulatory family.</text>
</comment>
<organism evidence="7 8">
    <name type="scientific">Fodinicola feengrottensis</name>
    <dbReference type="NCBI Taxonomy" id="435914"/>
    <lineage>
        <taxon>Bacteria</taxon>
        <taxon>Bacillati</taxon>
        <taxon>Actinomycetota</taxon>
        <taxon>Actinomycetes</taxon>
        <taxon>Mycobacteriales</taxon>
        <taxon>Fodinicola</taxon>
    </lineage>
</organism>
<dbReference type="InterPro" id="IPR051677">
    <property type="entry name" value="AfsR-DnrI-RedD_regulator"/>
</dbReference>
<accession>A0ABN2G639</accession>
<keyword evidence="2" id="KW-0805">Transcription regulation</keyword>